<dbReference type="Gene3D" id="3.40.50.300">
    <property type="entry name" value="P-loop containing nucleotide triphosphate hydrolases"/>
    <property type="match status" value="2"/>
</dbReference>
<dbReference type="NCBIfam" id="TIGR02168">
    <property type="entry name" value="SMC_prok_B"/>
    <property type="match status" value="1"/>
</dbReference>
<keyword evidence="5 7" id="KW-0175">Coiled coil</keyword>
<evidence type="ECO:0000313" key="10">
    <source>
        <dbReference type="Proteomes" id="UP000059074"/>
    </source>
</evidence>
<keyword evidence="4 7" id="KW-0067">ATP-binding</keyword>
<feature type="domain" description="SMC hinge" evidence="8">
    <location>
        <begin position="507"/>
        <end position="596"/>
    </location>
</feature>
<dbReference type="GO" id="GO:0007059">
    <property type="term" value="P:chromosome segregation"/>
    <property type="evidence" value="ECO:0007669"/>
    <property type="project" value="UniProtKB-UniRule"/>
</dbReference>
<dbReference type="EMBL" id="LMTR01000043">
    <property type="protein sequence ID" value="KWT69851.1"/>
    <property type="molecule type" value="Genomic_DNA"/>
</dbReference>
<dbReference type="GO" id="GO:0007062">
    <property type="term" value="P:sister chromatid cohesion"/>
    <property type="evidence" value="ECO:0007669"/>
    <property type="project" value="InterPro"/>
</dbReference>
<comment type="domain">
    <text evidence="7">Contains large globular domains required for ATP hydrolysis at each terminus and a third globular domain forming a flexible hinge near the middle of the molecule. These domains are separated by coiled-coil structures.</text>
</comment>
<evidence type="ECO:0000256" key="4">
    <source>
        <dbReference type="ARBA" id="ARBA00022840"/>
    </source>
</evidence>
<feature type="coiled-coil region" evidence="7">
    <location>
        <begin position="629"/>
        <end position="902"/>
    </location>
</feature>
<dbReference type="GO" id="GO:0005524">
    <property type="term" value="F:ATP binding"/>
    <property type="evidence" value="ECO:0007669"/>
    <property type="project" value="UniProtKB-UniRule"/>
</dbReference>
<evidence type="ECO:0000256" key="6">
    <source>
        <dbReference type="ARBA" id="ARBA00023125"/>
    </source>
</evidence>
<dbReference type="FunFam" id="3.40.50.300:FF:000901">
    <property type="entry name" value="Chromosome partition protein Smc"/>
    <property type="match status" value="1"/>
</dbReference>
<keyword evidence="3 7" id="KW-0547">Nucleotide-binding</keyword>
<comment type="subcellular location">
    <subcellularLocation>
        <location evidence="1 7">Cytoplasm</location>
    </subcellularLocation>
</comment>
<dbReference type="Pfam" id="PF02463">
    <property type="entry name" value="SMC_N"/>
    <property type="match status" value="1"/>
</dbReference>
<dbReference type="SUPFAM" id="SSF75553">
    <property type="entry name" value="Smc hinge domain"/>
    <property type="match status" value="1"/>
</dbReference>
<dbReference type="STRING" id="121290.APY04_1351"/>
<evidence type="ECO:0000256" key="1">
    <source>
        <dbReference type="ARBA" id="ARBA00004496"/>
    </source>
</evidence>
<sequence length="1153" mass="126245">MKITRLRLLGFKSFVEPTELVIEPGLTGVVGPNGCGKSNLLEALRWVMGETSHKSMRAAAMDDVIFAGTTGRPPRNSAEVTIFLDNSARLAPAEFNNSDHLEITRRIEREAGSAYRINGREARARDIKILFEDAATGARSPALVRQGQIAEIVNAKPEQRRRILEDAAGVAGLHSRRHEAELRLKAAEANLERLTDVLGQLNTQVEGLKRQARAARRYKEISDAIRRAEALLMHLTWVDAQTHVDTEETNLRNALALLGTATEEEARALAEEARIAETMNPLREEEARRAAAVGRLRIEQENLEQEAKRAADREQEMRARAEHFTADIAREEDVITEAREILTNLATELETLALDDVQAEETEDLAHERLEETQDNQRLAEARLADLTTKFAEQRAHRQTIEANLSERQGRIAKLRRQLDELHAQTQEITSRAPDAQKLQQITDAGKQLAEKIAKLEVQALAAEDHARALIVSNDAAREDGAAARLRLATLRAERETLVKLLIGTRQADYPPIVDRLRVAAGYETALGAALGDDLEAPAAEQAAVHWRNVPAAASDPALPASVKSLSTHVKAPPELDRRLRQTGIVDDVEQGRALQSKLKPGQRLVTRTGDLWRWDGFTAAAEGATPAAQRLAERNRLSSIELEEAEARTAVATAEAAERHASEALTAARTEEQRLRQLGREAQTMLAKTRDNLTAIERAARETESKLASVTGARSRAEEELALAQSLLAEAEQAAAGLAAADDLETPLAEAKTKAEARRMELADARSALANIERDRRMRANRRSAINVDRERWTARSAGADKQIEALKARLAETSAELETLANIPAAIDEKRGKLLTALSEAEAARQQAADAVAEADTAAKAAMLTLRAAQGAVAEAREGRARTEARLEAARTRRQDVSRQIREELDVAPENCLALAEPEPGAPLPELSQVERKLNSLRGDRERLGGVNLAADQELETLSAQTNTMETEKADIESAIAKLRGGIGQLNREAHKRLNEAFEAVNAHFGRLFSTLFGGGEARLEMVAGEDPLQGGLEIIAKPPGKKPATLSLLSGGEQSLTAMSLIFAVFLTNPSPICVLDEVDAPLDDSNVDRFCRLLESMAEETATRFLVITHHPMTMSRMSRLFGVTMAEKGISQLVSVDLQTAQRYREAG</sequence>
<keyword evidence="10" id="KW-1185">Reference proteome</keyword>
<evidence type="ECO:0000259" key="8">
    <source>
        <dbReference type="SMART" id="SM00968"/>
    </source>
</evidence>
<keyword evidence="2 7" id="KW-0963">Cytoplasm</keyword>
<evidence type="ECO:0000256" key="3">
    <source>
        <dbReference type="ARBA" id="ARBA00022741"/>
    </source>
</evidence>
<dbReference type="RefSeq" id="WP_068460883.1">
    <property type="nucleotide sequence ID" value="NZ_LMTR01000043.1"/>
</dbReference>
<dbReference type="Pfam" id="PF06470">
    <property type="entry name" value="SMC_hinge"/>
    <property type="match status" value="1"/>
</dbReference>
<dbReference type="GO" id="GO:0016887">
    <property type="term" value="F:ATP hydrolysis activity"/>
    <property type="evidence" value="ECO:0007669"/>
    <property type="project" value="InterPro"/>
</dbReference>
<dbReference type="InterPro" id="IPR010935">
    <property type="entry name" value="SMC_hinge"/>
</dbReference>
<dbReference type="PANTHER" id="PTHR43977">
    <property type="entry name" value="STRUCTURAL MAINTENANCE OF CHROMOSOMES PROTEIN 3"/>
    <property type="match status" value="1"/>
</dbReference>
<dbReference type="InterPro" id="IPR036277">
    <property type="entry name" value="SMC_hinge_sf"/>
</dbReference>
<evidence type="ECO:0000256" key="7">
    <source>
        <dbReference type="HAMAP-Rule" id="MF_01894"/>
    </source>
</evidence>
<dbReference type="PIRSF" id="PIRSF005719">
    <property type="entry name" value="SMC"/>
    <property type="match status" value="1"/>
</dbReference>
<feature type="binding site" evidence="7">
    <location>
        <begin position="32"/>
        <end position="39"/>
    </location>
    <ligand>
        <name>ATP</name>
        <dbReference type="ChEBI" id="CHEBI:30616"/>
    </ligand>
</feature>
<evidence type="ECO:0000256" key="2">
    <source>
        <dbReference type="ARBA" id="ARBA00022490"/>
    </source>
</evidence>
<feature type="coiled-coil region" evidence="7">
    <location>
        <begin position="170"/>
        <end position="211"/>
    </location>
</feature>
<organism evidence="9 10">
    <name type="scientific">Hyphomicrobium sulfonivorans</name>
    <dbReference type="NCBI Taxonomy" id="121290"/>
    <lineage>
        <taxon>Bacteria</taxon>
        <taxon>Pseudomonadati</taxon>
        <taxon>Pseudomonadota</taxon>
        <taxon>Alphaproteobacteria</taxon>
        <taxon>Hyphomicrobiales</taxon>
        <taxon>Hyphomicrobiaceae</taxon>
        <taxon>Hyphomicrobium</taxon>
    </lineage>
</organism>
<dbReference type="HAMAP" id="MF_01894">
    <property type="entry name" value="Smc_prok"/>
    <property type="match status" value="1"/>
</dbReference>
<dbReference type="PATRIC" id="fig|121290.4.peg.2234"/>
<dbReference type="OrthoDB" id="9808768at2"/>
<dbReference type="AlphaFoldDB" id="A0A109BJA1"/>
<comment type="caution">
    <text evidence="9">The sequence shown here is derived from an EMBL/GenBank/DDBJ whole genome shotgun (WGS) entry which is preliminary data.</text>
</comment>
<dbReference type="InterPro" id="IPR003395">
    <property type="entry name" value="RecF/RecN/SMC_N"/>
</dbReference>
<evidence type="ECO:0000313" key="9">
    <source>
        <dbReference type="EMBL" id="KWT69851.1"/>
    </source>
</evidence>
<name>A0A109BJA1_HYPSL</name>
<dbReference type="GO" id="GO:0005694">
    <property type="term" value="C:chromosome"/>
    <property type="evidence" value="ECO:0007669"/>
    <property type="project" value="InterPro"/>
</dbReference>
<reference evidence="9 10" key="1">
    <citation type="submission" date="2015-10" db="EMBL/GenBank/DDBJ databases">
        <title>Transcriptomic analysis of a linuron degrading triple-species bacterial consortium.</title>
        <authorList>
            <person name="Albers P."/>
        </authorList>
    </citation>
    <scope>NUCLEOTIDE SEQUENCE [LARGE SCALE GENOMIC DNA]</scope>
    <source>
        <strain evidence="9 10">WDL6</strain>
    </source>
</reference>
<dbReference type="Proteomes" id="UP000059074">
    <property type="component" value="Unassembled WGS sequence"/>
</dbReference>
<evidence type="ECO:0000256" key="5">
    <source>
        <dbReference type="ARBA" id="ARBA00023054"/>
    </source>
</evidence>
<comment type="subunit">
    <text evidence="7">Homodimer.</text>
</comment>
<dbReference type="GO" id="GO:0030261">
    <property type="term" value="P:chromosome condensation"/>
    <property type="evidence" value="ECO:0007669"/>
    <property type="project" value="InterPro"/>
</dbReference>
<dbReference type="InterPro" id="IPR011890">
    <property type="entry name" value="SMC_prok"/>
</dbReference>
<keyword evidence="6 7" id="KW-0238">DNA-binding</keyword>
<dbReference type="InterPro" id="IPR027417">
    <property type="entry name" value="P-loop_NTPase"/>
</dbReference>
<dbReference type="SUPFAM" id="SSF52540">
    <property type="entry name" value="P-loop containing nucleoside triphosphate hydrolases"/>
    <property type="match status" value="1"/>
</dbReference>
<dbReference type="GO" id="GO:0005737">
    <property type="term" value="C:cytoplasm"/>
    <property type="evidence" value="ECO:0007669"/>
    <property type="project" value="UniProtKB-SubCell"/>
</dbReference>
<dbReference type="CDD" id="cd03278">
    <property type="entry name" value="ABC_SMC_barmotin"/>
    <property type="match status" value="1"/>
</dbReference>
<dbReference type="GO" id="GO:0003677">
    <property type="term" value="F:DNA binding"/>
    <property type="evidence" value="ECO:0007669"/>
    <property type="project" value="UniProtKB-UniRule"/>
</dbReference>
<feature type="coiled-coil region" evidence="7">
    <location>
        <begin position="293"/>
        <end position="320"/>
    </location>
</feature>
<dbReference type="GO" id="GO:0006260">
    <property type="term" value="P:DNA replication"/>
    <property type="evidence" value="ECO:0007669"/>
    <property type="project" value="UniProtKB-UniRule"/>
</dbReference>
<proteinExistence type="inferred from homology"/>
<dbReference type="InterPro" id="IPR024704">
    <property type="entry name" value="SMC"/>
</dbReference>
<comment type="similarity">
    <text evidence="7">Belongs to the SMC family.</text>
</comment>
<gene>
    <name evidence="7" type="primary">smc</name>
    <name evidence="9" type="ORF">APY04_1351</name>
</gene>
<protein>
    <recommendedName>
        <fullName evidence="7">Chromosome partition protein Smc</fullName>
    </recommendedName>
</protein>
<comment type="function">
    <text evidence="7">Required for chromosome condensation and partitioning.</text>
</comment>
<accession>A0A109BJA1</accession>
<feature type="coiled-coil region" evidence="7">
    <location>
        <begin position="370"/>
        <end position="459"/>
    </location>
</feature>
<dbReference type="SMART" id="SM00968">
    <property type="entry name" value="SMC_hinge"/>
    <property type="match status" value="1"/>
</dbReference>